<protein>
    <submittedName>
        <fullName evidence="4">Rab1a</fullName>
    </submittedName>
</protein>
<dbReference type="EMBL" id="CAXDID020000561">
    <property type="protein sequence ID" value="CAL6102976.1"/>
    <property type="molecule type" value="Genomic_DNA"/>
</dbReference>
<dbReference type="InterPro" id="IPR050227">
    <property type="entry name" value="Rab"/>
</dbReference>
<evidence type="ECO:0000313" key="5">
    <source>
        <dbReference type="EMBL" id="CAL6023674.1"/>
    </source>
</evidence>
<dbReference type="PROSITE" id="PS51419">
    <property type="entry name" value="RAB"/>
    <property type="match status" value="1"/>
</dbReference>
<reference evidence="5 7" key="2">
    <citation type="submission" date="2024-07" db="EMBL/GenBank/DDBJ databases">
        <authorList>
            <person name="Akdeniz Z."/>
        </authorList>
    </citation>
    <scope>NUCLEOTIDE SEQUENCE [LARGE SCALE GENOMIC DNA]</scope>
</reference>
<keyword evidence="7" id="KW-1185">Reference proteome</keyword>
<dbReference type="CDD" id="cd00154">
    <property type="entry name" value="Rab"/>
    <property type="match status" value="1"/>
</dbReference>
<dbReference type="GO" id="GO:0005525">
    <property type="term" value="F:GTP binding"/>
    <property type="evidence" value="ECO:0007669"/>
    <property type="project" value="UniProtKB-KW"/>
</dbReference>
<dbReference type="InterPro" id="IPR005225">
    <property type="entry name" value="Small_GTP-bd"/>
</dbReference>
<evidence type="ECO:0000313" key="6">
    <source>
        <dbReference type="EMBL" id="CAL6102976.1"/>
    </source>
</evidence>
<dbReference type="SUPFAM" id="SSF52540">
    <property type="entry name" value="P-loop containing nucleoside triphosphate hydrolases"/>
    <property type="match status" value="1"/>
</dbReference>
<evidence type="ECO:0000313" key="4">
    <source>
        <dbReference type="EMBL" id="CAI9976911.1"/>
    </source>
</evidence>
<dbReference type="AlphaFoldDB" id="A0AA86RLS4"/>
<dbReference type="InterPro" id="IPR027417">
    <property type="entry name" value="P-loop_NTPase"/>
</dbReference>
<keyword evidence="2" id="KW-0342">GTP-binding</keyword>
<dbReference type="Gene3D" id="3.40.50.300">
    <property type="entry name" value="P-loop containing nucleotide triphosphate hydrolases"/>
    <property type="match status" value="1"/>
</dbReference>
<name>A0AA86RLS4_9EUKA</name>
<dbReference type="EMBL" id="CATOUU010000849">
    <property type="protein sequence ID" value="CAI9954496.1"/>
    <property type="molecule type" value="Genomic_DNA"/>
</dbReference>
<dbReference type="Pfam" id="PF00071">
    <property type="entry name" value="Ras"/>
    <property type="match status" value="1"/>
</dbReference>
<dbReference type="PANTHER" id="PTHR47977">
    <property type="entry name" value="RAS-RELATED PROTEIN RAB"/>
    <property type="match status" value="1"/>
</dbReference>
<dbReference type="SMART" id="SM00175">
    <property type="entry name" value="RAB"/>
    <property type="match status" value="1"/>
</dbReference>
<dbReference type="InterPro" id="IPR001806">
    <property type="entry name" value="Small_GTPase"/>
</dbReference>
<gene>
    <name evidence="5" type="ORF">HINF_LOCUS29246</name>
    <name evidence="3" type="ORF">HINF_LOCUS42141</name>
    <name evidence="4" type="ORF">HINF_LOCUS64556</name>
    <name evidence="6" type="ORF">HINF_LOCUS71922</name>
</gene>
<evidence type="ECO:0000313" key="7">
    <source>
        <dbReference type="Proteomes" id="UP001642409"/>
    </source>
</evidence>
<keyword evidence="1" id="KW-0547">Nucleotide-binding</keyword>
<evidence type="ECO:0000256" key="1">
    <source>
        <dbReference type="ARBA" id="ARBA00022741"/>
    </source>
</evidence>
<evidence type="ECO:0000313" key="3">
    <source>
        <dbReference type="EMBL" id="CAI9954496.1"/>
    </source>
</evidence>
<dbReference type="PRINTS" id="PR00449">
    <property type="entry name" value="RASTRNSFRMNG"/>
</dbReference>
<dbReference type="NCBIfam" id="TIGR00231">
    <property type="entry name" value="small_GTP"/>
    <property type="match status" value="1"/>
</dbReference>
<dbReference type="SMART" id="SM00173">
    <property type="entry name" value="RAS"/>
    <property type="match status" value="1"/>
</dbReference>
<reference evidence="4" key="1">
    <citation type="submission" date="2023-06" db="EMBL/GenBank/DDBJ databases">
        <authorList>
            <person name="Kurt Z."/>
        </authorList>
    </citation>
    <scope>NUCLEOTIDE SEQUENCE</scope>
</reference>
<organism evidence="4">
    <name type="scientific">Hexamita inflata</name>
    <dbReference type="NCBI Taxonomy" id="28002"/>
    <lineage>
        <taxon>Eukaryota</taxon>
        <taxon>Metamonada</taxon>
        <taxon>Diplomonadida</taxon>
        <taxon>Hexamitidae</taxon>
        <taxon>Hexamitinae</taxon>
        <taxon>Hexamita</taxon>
    </lineage>
</organism>
<dbReference type="EMBL" id="CAXDID020000094">
    <property type="protein sequence ID" value="CAL6023674.1"/>
    <property type="molecule type" value="Genomic_DNA"/>
</dbReference>
<evidence type="ECO:0000256" key="2">
    <source>
        <dbReference type="ARBA" id="ARBA00023134"/>
    </source>
</evidence>
<dbReference type="Proteomes" id="UP001642409">
    <property type="component" value="Unassembled WGS sequence"/>
</dbReference>
<dbReference type="SMART" id="SM00174">
    <property type="entry name" value="RHO"/>
    <property type="match status" value="1"/>
</dbReference>
<dbReference type="EMBL" id="CATOUU010001175">
    <property type="protein sequence ID" value="CAI9976911.1"/>
    <property type="molecule type" value="Genomic_DNA"/>
</dbReference>
<sequence>MTEKKFKIVLIGPPYSGKTSIAQCYINQKFEYTIPTTSAAYFTKQLKINETTYTFNLWDTAGQEKFRSVASMYYRNANVFIIVVDPHDVQSYSQIDDWFSLINKYCDFGAYQCILAINKMDIEISNSTYDLFKDKAQQKKCQLIMCSAKANKGIEELFYEALQIAVNHDAKNASLHSPNVQYIDKEIQLKKDKQCC</sequence>
<comment type="caution">
    <text evidence="4">The sequence shown here is derived from an EMBL/GenBank/DDBJ whole genome shotgun (WGS) entry which is preliminary data.</text>
</comment>
<dbReference type="GO" id="GO:0003924">
    <property type="term" value="F:GTPase activity"/>
    <property type="evidence" value="ECO:0007669"/>
    <property type="project" value="InterPro"/>
</dbReference>
<proteinExistence type="predicted"/>
<accession>A0AA86RLS4</accession>